<dbReference type="Pfam" id="PF00291">
    <property type="entry name" value="PALP"/>
    <property type="match status" value="1"/>
</dbReference>
<sequence length="331" mass="36412">MNSNELESVLQAFPKAKLAIQASPLQRLVNLEQMIHVPNVFVKRDDLNGLGAGGNKVRNLEYLLGDALERDCDVVIASGQIDSNLCMLTAAACRKLGIECALVHNNDAPKHLKGNMILNDILGIKQIYLGEVDEAFRSQQVDKVKQDYQSSGRRPYVIYNGASTPLGSLGYVDGALELFHQITNDNLHITDIFVPGGNGGLAAGMIFGAGVLDLPFHVHVVSVEHAKEKLHDELVELISGMEELTNITVNYPLHEIMTIYEEYRGEGWNRPTAEADQMIYELARLEGIFLEKTYTSKAFLGMKDLLATGKVRSVGACFLHSGGFSSLFSQY</sequence>
<dbReference type="GO" id="GO:0019148">
    <property type="term" value="F:D-cysteine desulfhydrase activity"/>
    <property type="evidence" value="ECO:0007669"/>
    <property type="project" value="TreeGrafter"/>
</dbReference>
<proteinExistence type="inferred from homology"/>
<reference evidence="7 8" key="1">
    <citation type="journal article" date="2012" name="Front. Microbiol.">
        <title>Redundancy and modularity in membrane-associated dissimilatory nitrate reduction in Bacillus.</title>
        <authorList>
            <person name="Heylen K."/>
            <person name="Keltjens J."/>
        </authorList>
    </citation>
    <scope>NUCLEOTIDE SEQUENCE [LARGE SCALE GENOMIC DNA]</scope>
    <source>
        <strain evidence="8">LMG 21833T</strain>
    </source>
</reference>
<dbReference type="GO" id="GO:1901605">
    <property type="term" value="P:alpha-amino acid metabolic process"/>
    <property type="evidence" value="ECO:0007669"/>
    <property type="project" value="UniProtKB-ARBA"/>
</dbReference>
<organism evidence="7 8">
    <name type="scientific">Neobacillus bataviensis LMG 21833</name>
    <dbReference type="NCBI Taxonomy" id="1117379"/>
    <lineage>
        <taxon>Bacteria</taxon>
        <taxon>Bacillati</taxon>
        <taxon>Bacillota</taxon>
        <taxon>Bacilli</taxon>
        <taxon>Bacillales</taxon>
        <taxon>Bacillaceae</taxon>
        <taxon>Neobacillus</taxon>
    </lineage>
</organism>
<protein>
    <submittedName>
        <fullName evidence="7">1-aminocyclopropane-1-carboxylate deaminase</fullName>
    </submittedName>
</protein>
<dbReference type="InterPro" id="IPR001926">
    <property type="entry name" value="TrpB-like_PALP"/>
</dbReference>
<dbReference type="PATRIC" id="fig|1117379.3.peg.121"/>
<dbReference type="InterPro" id="IPR036052">
    <property type="entry name" value="TrpB-like_PALP_sf"/>
</dbReference>
<evidence type="ECO:0000259" key="6">
    <source>
        <dbReference type="Pfam" id="PF00291"/>
    </source>
</evidence>
<dbReference type="OrthoDB" id="9801249at2"/>
<evidence type="ECO:0000256" key="1">
    <source>
        <dbReference type="ARBA" id="ARBA00001933"/>
    </source>
</evidence>
<dbReference type="PANTHER" id="PTHR43780">
    <property type="entry name" value="1-AMINOCYCLOPROPANE-1-CARBOXYLATE DEAMINASE-RELATED"/>
    <property type="match status" value="1"/>
</dbReference>
<feature type="active site" description="Nucleophile" evidence="4">
    <location>
        <position position="83"/>
    </location>
</feature>
<evidence type="ECO:0000256" key="3">
    <source>
        <dbReference type="ARBA" id="ARBA00022898"/>
    </source>
</evidence>
<dbReference type="SUPFAM" id="SSF53686">
    <property type="entry name" value="Tryptophan synthase beta subunit-like PLP-dependent enzymes"/>
    <property type="match status" value="1"/>
</dbReference>
<keyword evidence="8" id="KW-1185">Reference proteome</keyword>
<dbReference type="STRING" id="1117379.BABA_00575"/>
<feature type="modified residue" description="N6-(pyridoxal phosphate)lysine" evidence="5">
    <location>
        <position position="56"/>
    </location>
</feature>
<dbReference type="EMBL" id="AJLS01000003">
    <property type="protein sequence ID" value="EKN71654.1"/>
    <property type="molecule type" value="Genomic_DNA"/>
</dbReference>
<comment type="caution">
    <text evidence="7">The sequence shown here is derived from an EMBL/GenBank/DDBJ whole genome shotgun (WGS) entry which is preliminary data.</text>
</comment>
<evidence type="ECO:0000256" key="2">
    <source>
        <dbReference type="ARBA" id="ARBA00008639"/>
    </source>
</evidence>
<keyword evidence="3 5" id="KW-0663">Pyridoxal phosphate</keyword>
<dbReference type="PANTHER" id="PTHR43780:SF2">
    <property type="entry name" value="1-AMINOCYCLOPROPANE-1-CARBOXYLATE DEAMINASE-RELATED"/>
    <property type="match status" value="1"/>
</dbReference>
<feature type="domain" description="Tryptophan synthase beta chain-like PALP" evidence="6">
    <location>
        <begin position="18"/>
        <end position="322"/>
    </location>
</feature>
<dbReference type="InterPro" id="IPR027278">
    <property type="entry name" value="ACCD_DCysDesulf"/>
</dbReference>
<dbReference type="Proteomes" id="UP000006316">
    <property type="component" value="Unassembled WGS sequence"/>
</dbReference>
<comment type="cofactor">
    <cofactor evidence="1">
        <name>pyridoxal 5'-phosphate</name>
        <dbReference type="ChEBI" id="CHEBI:597326"/>
    </cofactor>
</comment>
<gene>
    <name evidence="7" type="ORF">BABA_00575</name>
</gene>
<dbReference type="AlphaFoldDB" id="K6DTF7"/>
<dbReference type="RefSeq" id="WP_007083158.1">
    <property type="nucleotide sequence ID" value="NZ_AJLS01000003.1"/>
</dbReference>
<evidence type="ECO:0000313" key="7">
    <source>
        <dbReference type="EMBL" id="EKN71654.1"/>
    </source>
</evidence>
<accession>K6DTF7</accession>
<evidence type="ECO:0000313" key="8">
    <source>
        <dbReference type="Proteomes" id="UP000006316"/>
    </source>
</evidence>
<comment type="similarity">
    <text evidence="2">Belongs to the ACC deaminase/D-cysteine desulfhydrase family.</text>
</comment>
<evidence type="ECO:0000256" key="5">
    <source>
        <dbReference type="PIRSR" id="PIRSR006278-2"/>
    </source>
</evidence>
<dbReference type="Gene3D" id="3.40.50.1100">
    <property type="match status" value="2"/>
</dbReference>
<dbReference type="eggNOG" id="COG2515">
    <property type="taxonomic scope" value="Bacteria"/>
</dbReference>
<dbReference type="PIRSF" id="PIRSF006278">
    <property type="entry name" value="ACCD_DCysDesulf"/>
    <property type="match status" value="1"/>
</dbReference>
<evidence type="ECO:0000256" key="4">
    <source>
        <dbReference type="PIRSR" id="PIRSR006278-1"/>
    </source>
</evidence>
<name>K6DTF7_9BACI</name>